<dbReference type="InterPro" id="IPR014284">
    <property type="entry name" value="RNA_pol_sigma-70_dom"/>
</dbReference>
<proteinExistence type="predicted"/>
<evidence type="ECO:0000313" key="5">
    <source>
        <dbReference type="EMBL" id="KAA6331361.1"/>
    </source>
</evidence>
<keyword evidence="2" id="KW-0731">Sigma factor</keyword>
<accession>A0A5J4REQ8</accession>
<evidence type="ECO:0000256" key="2">
    <source>
        <dbReference type="ARBA" id="ARBA00023082"/>
    </source>
</evidence>
<evidence type="ECO:0000256" key="1">
    <source>
        <dbReference type="ARBA" id="ARBA00023015"/>
    </source>
</evidence>
<evidence type="ECO:0000259" key="4">
    <source>
        <dbReference type="Pfam" id="PF08281"/>
    </source>
</evidence>
<comment type="caution">
    <text evidence="5">The sequence shown here is derived from an EMBL/GenBank/DDBJ whole genome shotgun (WGS) entry which is preliminary data.</text>
</comment>
<protein>
    <recommendedName>
        <fullName evidence="4">RNA polymerase sigma factor 70 region 4 type 2 domain-containing protein</fullName>
    </recommendedName>
</protein>
<dbReference type="PANTHER" id="PTHR43133:SF46">
    <property type="entry name" value="RNA POLYMERASE SIGMA-70 FACTOR ECF SUBFAMILY"/>
    <property type="match status" value="1"/>
</dbReference>
<evidence type="ECO:0000256" key="3">
    <source>
        <dbReference type="ARBA" id="ARBA00023163"/>
    </source>
</evidence>
<keyword evidence="3" id="KW-0804">Transcription</keyword>
<dbReference type="EMBL" id="SNRY01001380">
    <property type="protein sequence ID" value="KAA6331361.1"/>
    <property type="molecule type" value="Genomic_DNA"/>
</dbReference>
<feature type="domain" description="RNA polymerase sigma factor 70 region 4 type 2" evidence="4">
    <location>
        <begin position="61"/>
        <end position="112"/>
    </location>
</feature>
<name>A0A5J4REQ8_9ZZZZ</name>
<dbReference type="Pfam" id="PF08281">
    <property type="entry name" value="Sigma70_r4_2"/>
    <property type="match status" value="1"/>
</dbReference>
<sequence>MANPRFYLLRALKNRLLDIYKVKKEISGLEIMSLAEEIPFTIHVTVEDVMIEREDQENIRLKVEHLLESLTDRQREIIYLRYTQDCDYEEIAQLMHITVSTCRKLFHKVITKLKQSQHST</sequence>
<dbReference type="CDD" id="cd06171">
    <property type="entry name" value="Sigma70_r4"/>
    <property type="match status" value="1"/>
</dbReference>
<dbReference type="NCBIfam" id="TIGR02937">
    <property type="entry name" value="sigma70-ECF"/>
    <property type="match status" value="1"/>
</dbReference>
<dbReference type="GO" id="GO:0016987">
    <property type="term" value="F:sigma factor activity"/>
    <property type="evidence" value="ECO:0007669"/>
    <property type="project" value="UniProtKB-KW"/>
</dbReference>
<gene>
    <name evidence="5" type="ORF">EZS27_020021</name>
</gene>
<dbReference type="AlphaFoldDB" id="A0A5J4REQ8"/>
<dbReference type="SUPFAM" id="SSF88659">
    <property type="entry name" value="Sigma3 and sigma4 domains of RNA polymerase sigma factors"/>
    <property type="match status" value="1"/>
</dbReference>
<dbReference type="GO" id="GO:0006352">
    <property type="term" value="P:DNA-templated transcription initiation"/>
    <property type="evidence" value="ECO:0007669"/>
    <property type="project" value="InterPro"/>
</dbReference>
<dbReference type="InterPro" id="IPR013324">
    <property type="entry name" value="RNA_pol_sigma_r3/r4-like"/>
</dbReference>
<dbReference type="GO" id="GO:0003677">
    <property type="term" value="F:DNA binding"/>
    <property type="evidence" value="ECO:0007669"/>
    <property type="project" value="InterPro"/>
</dbReference>
<dbReference type="InterPro" id="IPR036388">
    <property type="entry name" value="WH-like_DNA-bd_sf"/>
</dbReference>
<dbReference type="InterPro" id="IPR013249">
    <property type="entry name" value="RNA_pol_sigma70_r4_t2"/>
</dbReference>
<keyword evidence="1" id="KW-0805">Transcription regulation</keyword>
<reference evidence="5" key="1">
    <citation type="submission" date="2019-03" db="EMBL/GenBank/DDBJ databases">
        <title>Single cell metagenomics reveals metabolic interactions within the superorganism composed of flagellate Streblomastix strix and complex community of Bacteroidetes bacteria on its surface.</title>
        <authorList>
            <person name="Treitli S.C."/>
            <person name="Kolisko M."/>
            <person name="Husnik F."/>
            <person name="Keeling P."/>
            <person name="Hampl V."/>
        </authorList>
    </citation>
    <scope>NUCLEOTIDE SEQUENCE</scope>
    <source>
        <strain evidence="5">STM</strain>
    </source>
</reference>
<organism evidence="5">
    <name type="scientific">termite gut metagenome</name>
    <dbReference type="NCBI Taxonomy" id="433724"/>
    <lineage>
        <taxon>unclassified sequences</taxon>
        <taxon>metagenomes</taxon>
        <taxon>organismal metagenomes</taxon>
    </lineage>
</organism>
<dbReference type="InterPro" id="IPR039425">
    <property type="entry name" value="RNA_pol_sigma-70-like"/>
</dbReference>
<dbReference type="PANTHER" id="PTHR43133">
    <property type="entry name" value="RNA POLYMERASE ECF-TYPE SIGMA FACTO"/>
    <property type="match status" value="1"/>
</dbReference>
<dbReference type="Gene3D" id="1.10.10.10">
    <property type="entry name" value="Winged helix-like DNA-binding domain superfamily/Winged helix DNA-binding domain"/>
    <property type="match status" value="1"/>
</dbReference>